<dbReference type="Pfam" id="PF00067">
    <property type="entry name" value="p450"/>
    <property type="match status" value="1"/>
</dbReference>
<dbReference type="SUPFAM" id="SSF48264">
    <property type="entry name" value="Cytochrome P450"/>
    <property type="match status" value="1"/>
</dbReference>
<keyword evidence="13" id="KW-0472">Membrane</keyword>
<name>T1GV75_MEGSC</name>
<keyword evidence="10 15" id="KW-0560">Oxidoreductase</keyword>
<evidence type="ECO:0000256" key="6">
    <source>
        <dbReference type="ARBA" id="ARBA00022617"/>
    </source>
</evidence>
<proteinExistence type="inferred from homology"/>
<evidence type="ECO:0000256" key="7">
    <source>
        <dbReference type="ARBA" id="ARBA00022723"/>
    </source>
</evidence>
<dbReference type="GO" id="GO:0005789">
    <property type="term" value="C:endoplasmic reticulum membrane"/>
    <property type="evidence" value="ECO:0007669"/>
    <property type="project" value="UniProtKB-SubCell"/>
</dbReference>
<dbReference type="STRING" id="36166.T1GV75"/>
<dbReference type="PRINTS" id="PR00385">
    <property type="entry name" value="P450"/>
</dbReference>
<keyword evidence="9" id="KW-0492">Microsome</keyword>
<dbReference type="GO" id="GO:0005506">
    <property type="term" value="F:iron ion binding"/>
    <property type="evidence" value="ECO:0007669"/>
    <property type="project" value="InterPro"/>
</dbReference>
<keyword evidence="8" id="KW-0256">Endoplasmic reticulum</keyword>
<comment type="similarity">
    <text evidence="5 15">Belongs to the cytochrome P450 family.</text>
</comment>
<evidence type="ECO:0000256" key="5">
    <source>
        <dbReference type="ARBA" id="ARBA00010617"/>
    </source>
</evidence>
<dbReference type="AlphaFoldDB" id="T1GV75"/>
<evidence type="ECO:0000256" key="8">
    <source>
        <dbReference type="ARBA" id="ARBA00022824"/>
    </source>
</evidence>
<evidence type="ECO:0000313" key="16">
    <source>
        <dbReference type="EnsemblMetazoa" id="MESCA007660-PA"/>
    </source>
</evidence>
<dbReference type="GO" id="GO:0016705">
    <property type="term" value="F:oxidoreductase activity, acting on paired donors, with incorporation or reduction of molecular oxygen"/>
    <property type="evidence" value="ECO:0007669"/>
    <property type="project" value="InterPro"/>
</dbReference>
<dbReference type="PROSITE" id="PS00086">
    <property type="entry name" value="CYTOCHROME_P450"/>
    <property type="match status" value="1"/>
</dbReference>
<dbReference type="GO" id="GO:0020037">
    <property type="term" value="F:heme binding"/>
    <property type="evidence" value="ECO:0007669"/>
    <property type="project" value="InterPro"/>
</dbReference>
<protein>
    <recommendedName>
        <fullName evidence="18">Cytochrome P450</fullName>
    </recommendedName>
</protein>
<comment type="cofactor">
    <cofactor evidence="1 14">
        <name>heme</name>
        <dbReference type="ChEBI" id="CHEBI:30413"/>
    </cofactor>
</comment>
<dbReference type="HOGENOM" id="CLU_001570_5_7_1"/>
<reference evidence="17" key="1">
    <citation type="submission" date="2013-02" db="EMBL/GenBank/DDBJ databases">
        <authorList>
            <person name="Hughes D."/>
        </authorList>
    </citation>
    <scope>NUCLEOTIDE SEQUENCE</scope>
    <source>
        <strain>Durham</strain>
        <strain evidence="17">NC isolate 2 -- Noor lab</strain>
    </source>
</reference>
<keyword evidence="12 15" id="KW-0503">Monooxygenase</keyword>
<sequence>MENPEVQEKLLREIEESKEQLDGKPLTYDDCKKLKYLDMVVSETLRKWPVTPLTDRACSKTITFENPDGLGDFTINEGENIIIPTAGLHRDPKYFPNPDTFDPERFSDENKHNIDPFTYIPFGAGPRICIANRLALMETKVIIYYLIESFKLEVCEKTTVPLDLSGGGFRLQPKNGFWLKFTARNK</sequence>
<evidence type="ECO:0000256" key="12">
    <source>
        <dbReference type="ARBA" id="ARBA00023033"/>
    </source>
</evidence>
<comment type="function">
    <text evidence="2">May be involved in the metabolism of insect hormones and in the breakdown of synthetic insecticides.</text>
</comment>
<keyword evidence="17" id="KW-1185">Reference proteome</keyword>
<dbReference type="InterPro" id="IPR036396">
    <property type="entry name" value="Cyt_P450_sf"/>
</dbReference>
<evidence type="ECO:0000256" key="11">
    <source>
        <dbReference type="ARBA" id="ARBA00023004"/>
    </source>
</evidence>
<dbReference type="PANTHER" id="PTHR24292">
    <property type="entry name" value="CYTOCHROME P450"/>
    <property type="match status" value="1"/>
</dbReference>
<keyword evidence="11 14" id="KW-0408">Iron</keyword>
<dbReference type="EnsemblMetazoa" id="MESCA007660-RA">
    <property type="protein sequence ID" value="MESCA007660-PA"/>
    <property type="gene ID" value="MESCA007660"/>
</dbReference>
<feature type="binding site" description="axial binding residue" evidence="14">
    <location>
        <position position="129"/>
    </location>
    <ligand>
        <name>heme</name>
        <dbReference type="ChEBI" id="CHEBI:30413"/>
    </ligand>
    <ligandPart>
        <name>Fe</name>
        <dbReference type="ChEBI" id="CHEBI:18248"/>
    </ligandPart>
</feature>
<evidence type="ECO:0008006" key="18">
    <source>
        <dbReference type="Google" id="ProtNLM"/>
    </source>
</evidence>
<keyword evidence="6 14" id="KW-0349">Heme</keyword>
<dbReference type="InterPro" id="IPR050476">
    <property type="entry name" value="Insect_CytP450_Detox"/>
</dbReference>
<evidence type="ECO:0000256" key="4">
    <source>
        <dbReference type="ARBA" id="ARBA00004406"/>
    </source>
</evidence>
<evidence type="ECO:0000256" key="10">
    <source>
        <dbReference type="ARBA" id="ARBA00023002"/>
    </source>
</evidence>
<dbReference type="Gene3D" id="1.10.630.10">
    <property type="entry name" value="Cytochrome P450"/>
    <property type="match status" value="1"/>
</dbReference>
<evidence type="ECO:0000256" key="14">
    <source>
        <dbReference type="PIRSR" id="PIRSR602403-1"/>
    </source>
</evidence>
<dbReference type="Proteomes" id="UP000015102">
    <property type="component" value="Unassembled WGS sequence"/>
</dbReference>
<dbReference type="InterPro" id="IPR002403">
    <property type="entry name" value="Cyt_P450_E_grp-IV"/>
</dbReference>
<evidence type="ECO:0000256" key="1">
    <source>
        <dbReference type="ARBA" id="ARBA00001971"/>
    </source>
</evidence>
<evidence type="ECO:0000313" key="17">
    <source>
        <dbReference type="Proteomes" id="UP000015102"/>
    </source>
</evidence>
<evidence type="ECO:0000256" key="3">
    <source>
        <dbReference type="ARBA" id="ARBA00004174"/>
    </source>
</evidence>
<dbReference type="EMBL" id="CAQQ02159626">
    <property type="status" value="NOT_ANNOTATED_CDS"/>
    <property type="molecule type" value="Genomic_DNA"/>
</dbReference>
<evidence type="ECO:0000256" key="15">
    <source>
        <dbReference type="RuleBase" id="RU000461"/>
    </source>
</evidence>
<comment type="subcellular location">
    <subcellularLocation>
        <location evidence="4">Endoplasmic reticulum membrane</location>
        <topology evidence="4">Peripheral membrane protein</topology>
    </subcellularLocation>
    <subcellularLocation>
        <location evidence="3">Microsome membrane</location>
        <topology evidence="3">Peripheral membrane protein</topology>
    </subcellularLocation>
</comment>
<dbReference type="OMA" id="NERIDMM"/>
<evidence type="ECO:0000256" key="13">
    <source>
        <dbReference type="ARBA" id="ARBA00023136"/>
    </source>
</evidence>
<evidence type="ECO:0000256" key="2">
    <source>
        <dbReference type="ARBA" id="ARBA00003690"/>
    </source>
</evidence>
<reference evidence="16" key="2">
    <citation type="submission" date="2015-06" db="UniProtKB">
        <authorList>
            <consortium name="EnsemblMetazoa"/>
        </authorList>
    </citation>
    <scope>IDENTIFICATION</scope>
</reference>
<accession>T1GV75</accession>
<dbReference type="InterPro" id="IPR001128">
    <property type="entry name" value="Cyt_P450"/>
</dbReference>
<evidence type="ECO:0000256" key="9">
    <source>
        <dbReference type="ARBA" id="ARBA00022848"/>
    </source>
</evidence>
<keyword evidence="7 14" id="KW-0479">Metal-binding</keyword>
<organism evidence="16 17">
    <name type="scientific">Megaselia scalaris</name>
    <name type="common">Humpbacked fly</name>
    <name type="synonym">Phora scalaris</name>
    <dbReference type="NCBI Taxonomy" id="36166"/>
    <lineage>
        <taxon>Eukaryota</taxon>
        <taxon>Metazoa</taxon>
        <taxon>Ecdysozoa</taxon>
        <taxon>Arthropoda</taxon>
        <taxon>Hexapoda</taxon>
        <taxon>Insecta</taxon>
        <taxon>Pterygota</taxon>
        <taxon>Neoptera</taxon>
        <taxon>Endopterygota</taxon>
        <taxon>Diptera</taxon>
        <taxon>Brachycera</taxon>
        <taxon>Muscomorpha</taxon>
        <taxon>Platypezoidea</taxon>
        <taxon>Phoridae</taxon>
        <taxon>Megaseliini</taxon>
        <taxon>Megaselia</taxon>
    </lineage>
</organism>
<dbReference type="GO" id="GO:0004497">
    <property type="term" value="F:monooxygenase activity"/>
    <property type="evidence" value="ECO:0007669"/>
    <property type="project" value="UniProtKB-KW"/>
</dbReference>
<dbReference type="PANTHER" id="PTHR24292:SF54">
    <property type="entry name" value="CYP9F3-RELATED"/>
    <property type="match status" value="1"/>
</dbReference>
<dbReference type="InterPro" id="IPR017972">
    <property type="entry name" value="Cyt_P450_CS"/>
</dbReference>
<dbReference type="PRINTS" id="PR00465">
    <property type="entry name" value="EP450IV"/>
</dbReference>